<dbReference type="KEGG" id="mtr:25484529"/>
<protein>
    <submittedName>
        <fullName evidence="8">MADS-box transcription factor family protein</fullName>
    </submittedName>
    <submittedName>
        <fullName evidence="9">Putative transcription factor MADS-type1 family</fullName>
    </submittedName>
</protein>
<evidence type="ECO:0000256" key="2">
    <source>
        <dbReference type="ARBA" id="ARBA00023015"/>
    </source>
</evidence>
<evidence type="ECO:0000313" key="8">
    <source>
        <dbReference type="EMBL" id="KEH42865.1"/>
    </source>
</evidence>
<dbReference type="SMART" id="SM00432">
    <property type="entry name" value="MADS"/>
    <property type="match status" value="1"/>
</dbReference>
<evidence type="ECO:0000313" key="11">
    <source>
        <dbReference type="Proteomes" id="UP000002051"/>
    </source>
</evidence>
<comment type="subcellular location">
    <subcellularLocation>
        <location evidence="1">Nucleus</location>
    </subcellularLocation>
</comment>
<evidence type="ECO:0000256" key="3">
    <source>
        <dbReference type="ARBA" id="ARBA00023125"/>
    </source>
</evidence>
<dbReference type="PRINTS" id="PR00404">
    <property type="entry name" value="MADSDOMAIN"/>
</dbReference>
<dbReference type="Gene3D" id="3.40.1810.10">
    <property type="entry name" value="Transcription factor, MADS-box"/>
    <property type="match status" value="1"/>
</dbReference>
<dbReference type="OrthoDB" id="779403at2759"/>
<feature type="coiled-coil region" evidence="6">
    <location>
        <begin position="86"/>
        <end position="149"/>
    </location>
</feature>
<keyword evidence="2" id="KW-0805">Transcription regulation</keyword>
<name>A0A072VXU8_MEDTR</name>
<dbReference type="GO" id="GO:0005634">
    <property type="term" value="C:nucleus"/>
    <property type="evidence" value="ECO:0007669"/>
    <property type="project" value="UniProtKB-SubCell"/>
</dbReference>
<reference evidence="9" key="4">
    <citation type="journal article" date="2018" name="Nat. Plants">
        <title>Whole-genome landscape of Medicago truncatula symbiotic genes.</title>
        <authorList>
            <person name="Pecrix Y."/>
            <person name="Gamas P."/>
            <person name="Carrere S."/>
        </authorList>
    </citation>
    <scope>NUCLEOTIDE SEQUENCE</scope>
    <source>
        <tissue evidence="9">Leaves</tissue>
    </source>
</reference>
<dbReference type="Proteomes" id="UP000002051">
    <property type="component" value="Unassembled WGS sequence"/>
</dbReference>
<dbReference type="EMBL" id="CM001217">
    <property type="protein sequence ID" value="KEH42865.1"/>
    <property type="molecule type" value="Genomic_DNA"/>
</dbReference>
<dbReference type="EMBL" id="PSQE01000001">
    <property type="protein sequence ID" value="RHN80470.1"/>
    <property type="molecule type" value="Genomic_DNA"/>
</dbReference>
<proteinExistence type="predicted"/>
<dbReference type="GO" id="GO:0000981">
    <property type="term" value="F:DNA-binding transcription factor activity, RNA polymerase II-specific"/>
    <property type="evidence" value="ECO:0000318"/>
    <property type="project" value="GO_Central"/>
</dbReference>
<dbReference type="AlphaFoldDB" id="A0A072VXU8"/>
<dbReference type="PANTHER" id="PTHR11945">
    <property type="entry name" value="MADS BOX PROTEIN"/>
    <property type="match status" value="1"/>
</dbReference>
<dbReference type="GO" id="GO:0000978">
    <property type="term" value="F:RNA polymerase II cis-regulatory region sequence-specific DNA binding"/>
    <property type="evidence" value="ECO:0000318"/>
    <property type="project" value="GO_Central"/>
</dbReference>
<evidence type="ECO:0000256" key="4">
    <source>
        <dbReference type="ARBA" id="ARBA00023163"/>
    </source>
</evidence>
<dbReference type="GO" id="GO:0046983">
    <property type="term" value="F:protein dimerization activity"/>
    <property type="evidence" value="ECO:0007669"/>
    <property type="project" value="InterPro"/>
</dbReference>
<dbReference type="EnsemblPlants" id="KEH42865">
    <property type="protein sequence ID" value="KEH42865"/>
    <property type="gene ID" value="MTR_1g077300"/>
</dbReference>
<accession>A0A072VXU8</accession>
<reference evidence="10" key="3">
    <citation type="submission" date="2015-04" db="UniProtKB">
        <authorList>
            <consortium name="EnsemblPlants"/>
        </authorList>
    </citation>
    <scope>IDENTIFICATION</scope>
    <source>
        <strain evidence="10">cv. Jemalong A17</strain>
    </source>
</reference>
<feature type="domain" description="MADS-box" evidence="7">
    <location>
        <begin position="1"/>
        <end position="47"/>
    </location>
</feature>
<evidence type="ECO:0000313" key="10">
    <source>
        <dbReference type="EnsemblPlants" id="KEH42865"/>
    </source>
</evidence>
<evidence type="ECO:0000313" key="9">
    <source>
        <dbReference type="EMBL" id="RHN80470.1"/>
    </source>
</evidence>
<reference evidence="8 11" key="1">
    <citation type="journal article" date="2011" name="Nature">
        <title>The Medicago genome provides insight into the evolution of rhizobial symbioses.</title>
        <authorList>
            <person name="Young N.D."/>
            <person name="Debelle F."/>
            <person name="Oldroyd G.E."/>
            <person name="Geurts R."/>
            <person name="Cannon S.B."/>
            <person name="Udvardi M.K."/>
            <person name="Benedito V.A."/>
            <person name="Mayer K.F."/>
            <person name="Gouzy J."/>
            <person name="Schoof H."/>
            <person name="Van de Peer Y."/>
            <person name="Proost S."/>
            <person name="Cook D.R."/>
            <person name="Meyers B.C."/>
            <person name="Spannagl M."/>
            <person name="Cheung F."/>
            <person name="De Mita S."/>
            <person name="Krishnakumar V."/>
            <person name="Gundlach H."/>
            <person name="Zhou S."/>
            <person name="Mudge J."/>
            <person name="Bharti A.K."/>
            <person name="Murray J.D."/>
            <person name="Naoumkina M.A."/>
            <person name="Rosen B."/>
            <person name="Silverstein K.A."/>
            <person name="Tang H."/>
            <person name="Rombauts S."/>
            <person name="Zhao P.X."/>
            <person name="Zhou P."/>
            <person name="Barbe V."/>
            <person name="Bardou P."/>
            <person name="Bechner M."/>
            <person name="Bellec A."/>
            <person name="Berger A."/>
            <person name="Berges H."/>
            <person name="Bidwell S."/>
            <person name="Bisseling T."/>
            <person name="Choisne N."/>
            <person name="Couloux A."/>
            <person name="Denny R."/>
            <person name="Deshpande S."/>
            <person name="Dai X."/>
            <person name="Doyle J.J."/>
            <person name="Dudez A.M."/>
            <person name="Farmer A.D."/>
            <person name="Fouteau S."/>
            <person name="Franken C."/>
            <person name="Gibelin C."/>
            <person name="Gish J."/>
            <person name="Goldstein S."/>
            <person name="Gonzalez A.J."/>
            <person name="Green P.J."/>
            <person name="Hallab A."/>
            <person name="Hartog M."/>
            <person name="Hua A."/>
            <person name="Humphray S.J."/>
            <person name="Jeong D.H."/>
            <person name="Jing Y."/>
            <person name="Jocker A."/>
            <person name="Kenton S.M."/>
            <person name="Kim D.J."/>
            <person name="Klee K."/>
            <person name="Lai H."/>
            <person name="Lang C."/>
            <person name="Lin S."/>
            <person name="Macmil S.L."/>
            <person name="Magdelenat G."/>
            <person name="Matthews L."/>
            <person name="McCorrison J."/>
            <person name="Monaghan E.L."/>
            <person name="Mun J.H."/>
            <person name="Najar F.Z."/>
            <person name="Nicholson C."/>
            <person name="Noirot C."/>
            <person name="O'Bleness M."/>
            <person name="Paule C.R."/>
            <person name="Poulain J."/>
            <person name="Prion F."/>
            <person name="Qin B."/>
            <person name="Qu C."/>
            <person name="Retzel E.F."/>
            <person name="Riddle C."/>
            <person name="Sallet E."/>
            <person name="Samain S."/>
            <person name="Samson N."/>
            <person name="Sanders I."/>
            <person name="Saurat O."/>
            <person name="Scarpelli C."/>
            <person name="Schiex T."/>
            <person name="Segurens B."/>
            <person name="Severin A.J."/>
            <person name="Sherrier D.J."/>
            <person name="Shi R."/>
            <person name="Sims S."/>
            <person name="Singer S.R."/>
            <person name="Sinharoy S."/>
            <person name="Sterck L."/>
            <person name="Viollet A."/>
            <person name="Wang B.B."/>
            <person name="Wang K."/>
            <person name="Wang M."/>
            <person name="Wang X."/>
            <person name="Warfsmann J."/>
            <person name="Weissenbach J."/>
            <person name="White D.D."/>
            <person name="White J.D."/>
            <person name="Wiley G.B."/>
            <person name="Wincker P."/>
            <person name="Xing Y."/>
            <person name="Yang L."/>
            <person name="Yao Z."/>
            <person name="Ying F."/>
            <person name="Zhai J."/>
            <person name="Zhou L."/>
            <person name="Zuber A."/>
            <person name="Denarie J."/>
            <person name="Dixon R.A."/>
            <person name="May G.D."/>
            <person name="Schwartz D.C."/>
            <person name="Rogers J."/>
            <person name="Quetier F."/>
            <person name="Town C.D."/>
            <person name="Roe B.A."/>
        </authorList>
    </citation>
    <scope>NUCLEOTIDE SEQUENCE [LARGE SCALE GENOMIC DNA]</scope>
    <source>
        <strain evidence="8">A17</strain>
        <strain evidence="10 11">cv. Jemalong A17</strain>
    </source>
</reference>
<keyword evidence="3" id="KW-0238">DNA-binding</keyword>
<dbReference type="Pfam" id="PF00319">
    <property type="entry name" value="SRF-TF"/>
    <property type="match status" value="1"/>
</dbReference>
<dbReference type="HOGENOM" id="CLU_053053_7_0_1"/>
<dbReference type="InterPro" id="IPR036879">
    <property type="entry name" value="TF_MADSbox_sf"/>
</dbReference>
<dbReference type="GO" id="GO:0006357">
    <property type="term" value="P:regulation of transcription by RNA polymerase II"/>
    <property type="evidence" value="ECO:0000318"/>
    <property type="project" value="GO_Central"/>
</dbReference>
<dbReference type="STRING" id="3880.A0A072VXU8"/>
<evidence type="ECO:0000256" key="5">
    <source>
        <dbReference type="ARBA" id="ARBA00023242"/>
    </source>
</evidence>
<evidence type="ECO:0000256" key="6">
    <source>
        <dbReference type="SAM" id="Coils"/>
    </source>
</evidence>
<dbReference type="SUPFAM" id="SSF55455">
    <property type="entry name" value="SRF-like"/>
    <property type="match status" value="1"/>
</dbReference>
<dbReference type="Gramene" id="rna4402">
    <property type="protein sequence ID" value="RHN80470.1"/>
    <property type="gene ID" value="gene4402"/>
</dbReference>
<keyword evidence="5" id="KW-0539">Nucleus</keyword>
<evidence type="ECO:0000259" key="7">
    <source>
        <dbReference type="PROSITE" id="PS50066"/>
    </source>
</evidence>
<dbReference type="PANTHER" id="PTHR11945:SF425">
    <property type="entry name" value="MADS-BOX TRANSCRIPTION FACTOR FAMILY PROTEIN"/>
    <property type="match status" value="1"/>
</dbReference>
<keyword evidence="4" id="KW-0804">Transcription</keyword>
<dbReference type="Proteomes" id="UP000265566">
    <property type="component" value="Chromosome 1"/>
</dbReference>
<sequence length="157" mass="18521">MVRKKVKLAFISNASRRKETYKKRKKGIIKKVRELTILCGIPACAIISDPFDSKTEVWPNLDGVKQVLERYQKSYMKDDKKNVNQETFLLQQITKAREQLRKLTQDNREKEQKIRMKNYMQNMPDDLTVSDLKELDKIIEKNMKELDEKIVALSLSD</sequence>
<keyword evidence="11" id="KW-1185">Reference proteome</keyword>
<dbReference type="PROSITE" id="PS50066">
    <property type="entry name" value="MADS_BOX_2"/>
    <property type="match status" value="1"/>
</dbReference>
<evidence type="ECO:0000256" key="1">
    <source>
        <dbReference type="ARBA" id="ARBA00004123"/>
    </source>
</evidence>
<keyword evidence="6" id="KW-0175">Coiled coil</keyword>
<gene>
    <name evidence="10" type="primary">25484529</name>
    <name evidence="8" type="ordered locus">MTR_1g077300</name>
    <name evidence="9" type="ORF">MtrunA17_Chr1g0188651</name>
</gene>
<organism evidence="8 11">
    <name type="scientific">Medicago truncatula</name>
    <name type="common">Barrel medic</name>
    <name type="synonym">Medicago tribuloides</name>
    <dbReference type="NCBI Taxonomy" id="3880"/>
    <lineage>
        <taxon>Eukaryota</taxon>
        <taxon>Viridiplantae</taxon>
        <taxon>Streptophyta</taxon>
        <taxon>Embryophyta</taxon>
        <taxon>Tracheophyta</taxon>
        <taxon>Spermatophyta</taxon>
        <taxon>Magnoliopsida</taxon>
        <taxon>eudicotyledons</taxon>
        <taxon>Gunneridae</taxon>
        <taxon>Pentapetalae</taxon>
        <taxon>rosids</taxon>
        <taxon>fabids</taxon>
        <taxon>Fabales</taxon>
        <taxon>Fabaceae</taxon>
        <taxon>Papilionoideae</taxon>
        <taxon>50 kb inversion clade</taxon>
        <taxon>NPAAA clade</taxon>
        <taxon>Hologalegina</taxon>
        <taxon>IRL clade</taxon>
        <taxon>Trifolieae</taxon>
        <taxon>Medicago</taxon>
    </lineage>
</organism>
<reference evidence="8 11" key="2">
    <citation type="journal article" date="2014" name="BMC Genomics">
        <title>An improved genome release (version Mt4.0) for the model legume Medicago truncatula.</title>
        <authorList>
            <person name="Tang H."/>
            <person name="Krishnakumar V."/>
            <person name="Bidwell S."/>
            <person name="Rosen B."/>
            <person name="Chan A."/>
            <person name="Zhou S."/>
            <person name="Gentzbittel L."/>
            <person name="Childs K.L."/>
            <person name="Yandell M."/>
            <person name="Gundlach H."/>
            <person name="Mayer K.F."/>
            <person name="Schwartz D.C."/>
            <person name="Town C.D."/>
        </authorList>
    </citation>
    <scope>GENOME REANNOTATION</scope>
    <source>
        <strain evidence="8">A17</strain>
        <strain evidence="10 11">cv. Jemalong A17</strain>
    </source>
</reference>
<dbReference type="InterPro" id="IPR002100">
    <property type="entry name" value="TF_MADSbox"/>
</dbReference>